<accession>A0A5C4NYQ5</accession>
<evidence type="ECO:0000256" key="3">
    <source>
        <dbReference type="ARBA" id="ARBA00022692"/>
    </source>
</evidence>
<evidence type="ECO:0000313" key="10">
    <source>
        <dbReference type="Proteomes" id="UP000305681"/>
    </source>
</evidence>
<dbReference type="AlphaFoldDB" id="A0A5C4NYQ5"/>
<feature type="transmembrane region" description="Helical" evidence="7">
    <location>
        <begin position="485"/>
        <end position="507"/>
    </location>
</feature>
<dbReference type="InterPro" id="IPR050445">
    <property type="entry name" value="Bact_polysacc_biosynth/exp"/>
</dbReference>
<keyword evidence="3 7" id="KW-0812">Transmembrane</keyword>
<keyword evidence="4 7" id="KW-1133">Transmembrane helix</keyword>
<dbReference type="Proteomes" id="UP000305681">
    <property type="component" value="Unassembled WGS sequence"/>
</dbReference>
<evidence type="ECO:0000259" key="8">
    <source>
        <dbReference type="Pfam" id="PF02706"/>
    </source>
</evidence>
<dbReference type="GO" id="GO:0005886">
    <property type="term" value="C:plasma membrane"/>
    <property type="evidence" value="ECO:0007669"/>
    <property type="project" value="UniProtKB-SubCell"/>
</dbReference>
<evidence type="ECO:0000256" key="7">
    <source>
        <dbReference type="SAM" id="Phobius"/>
    </source>
</evidence>
<evidence type="ECO:0000256" key="4">
    <source>
        <dbReference type="ARBA" id="ARBA00022989"/>
    </source>
</evidence>
<feature type="transmembrane region" description="Helical" evidence="7">
    <location>
        <begin position="20"/>
        <end position="39"/>
    </location>
</feature>
<dbReference type="InterPro" id="IPR003856">
    <property type="entry name" value="LPS_length_determ_N"/>
</dbReference>
<dbReference type="PANTHER" id="PTHR32309:SF13">
    <property type="entry name" value="FERRIC ENTEROBACTIN TRANSPORT PROTEIN FEPE"/>
    <property type="match status" value="1"/>
</dbReference>
<dbReference type="InterPro" id="IPR014345">
    <property type="entry name" value="XrtA_polysacc_chain"/>
</dbReference>
<feature type="transmembrane region" description="Helical" evidence="7">
    <location>
        <begin position="423"/>
        <end position="443"/>
    </location>
</feature>
<evidence type="ECO:0000256" key="6">
    <source>
        <dbReference type="SAM" id="Coils"/>
    </source>
</evidence>
<dbReference type="PANTHER" id="PTHR32309">
    <property type="entry name" value="TYROSINE-PROTEIN KINASE"/>
    <property type="match status" value="1"/>
</dbReference>
<feature type="coiled-coil region" evidence="6">
    <location>
        <begin position="168"/>
        <end position="277"/>
    </location>
</feature>
<dbReference type="GO" id="GO:0004713">
    <property type="term" value="F:protein tyrosine kinase activity"/>
    <property type="evidence" value="ECO:0007669"/>
    <property type="project" value="TreeGrafter"/>
</dbReference>
<keyword evidence="2" id="KW-1003">Cell membrane</keyword>
<keyword evidence="6" id="KW-0175">Coiled coil</keyword>
<feature type="coiled-coil region" evidence="6">
    <location>
        <begin position="320"/>
        <end position="354"/>
    </location>
</feature>
<dbReference type="RefSeq" id="WP_139088925.1">
    <property type="nucleotide sequence ID" value="NZ_VDGE01000001.1"/>
</dbReference>
<keyword evidence="5 7" id="KW-0472">Membrane</keyword>
<gene>
    <name evidence="9" type="ORF">FHI69_00445</name>
</gene>
<dbReference type="NCBIfam" id="TIGR03007">
    <property type="entry name" value="pepcterm_ChnLen"/>
    <property type="match status" value="1"/>
</dbReference>
<dbReference type="Pfam" id="PF02706">
    <property type="entry name" value="Wzz"/>
    <property type="match status" value="1"/>
</dbReference>
<organism evidence="9 10">
    <name type="scientific">Janthinobacterium lividum</name>
    <dbReference type="NCBI Taxonomy" id="29581"/>
    <lineage>
        <taxon>Bacteria</taxon>
        <taxon>Pseudomonadati</taxon>
        <taxon>Pseudomonadota</taxon>
        <taxon>Betaproteobacteria</taxon>
        <taxon>Burkholderiales</taxon>
        <taxon>Oxalobacteraceae</taxon>
        <taxon>Janthinobacterium</taxon>
    </lineage>
</organism>
<name>A0A5C4NYQ5_9BURK</name>
<feature type="domain" description="Polysaccharide chain length determinant N-terminal" evidence="8">
    <location>
        <begin position="12"/>
        <end position="93"/>
    </location>
</feature>
<comment type="subcellular location">
    <subcellularLocation>
        <location evidence="1">Cell membrane</location>
        <topology evidence="1">Multi-pass membrane protein</topology>
    </subcellularLocation>
</comment>
<sequence length="509" mass="56652">MEELIQQLLSGLKGIWKYRWHAVLVAWLVAIGGFIKVITLPDDYQTSARVFVDTQTILKPLMAGMTSVPNTEQQVAIMSRTLLSRPNVERVMRMVDLDLDSKTVREHEAQLDNLMSRIKITGTNAYDIYTISYSGRDPKLVRDVVQSLLTIFVEGSFQGKKGDSQKAVQFIDEQIKNYEDKLSAAENLVKEFKIRNNLLLPRQGIDYGSQLLMSSDSLNNAKLELIEAEQSRKAIQSQIEGDEPVLDLEPSASAITNPELDERIASINKNLDNLRMQFTELHPDIIASKRLVAQLEERKIEENKLKAASGDPGKNYSPMLQQLKVALTDADAKVAAIRARVQEYSARNERLLAQSNAVPEVESQLAQLNRDYIINKENYEKLIGRREAAKLSGELSSTTDMMAFKIIDPPTVQYAPVGPNRPLLFSAALGAALVAGIATALLISQVRPTFLSPSELRDATGLNVLGTVSMNWTPLQQVRRRRARYGFGACLGSLFVLYGGVMTAALLKF</sequence>
<protein>
    <submittedName>
        <fullName evidence="9">Chain length-determining protein</fullName>
    </submittedName>
</protein>
<evidence type="ECO:0000256" key="1">
    <source>
        <dbReference type="ARBA" id="ARBA00004651"/>
    </source>
</evidence>
<evidence type="ECO:0000256" key="5">
    <source>
        <dbReference type="ARBA" id="ARBA00023136"/>
    </source>
</evidence>
<proteinExistence type="predicted"/>
<comment type="caution">
    <text evidence="9">The sequence shown here is derived from an EMBL/GenBank/DDBJ whole genome shotgun (WGS) entry which is preliminary data.</text>
</comment>
<evidence type="ECO:0000313" key="9">
    <source>
        <dbReference type="EMBL" id="TNC77807.1"/>
    </source>
</evidence>
<evidence type="ECO:0000256" key="2">
    <source>
        <dbReference type="ARBA" id="ARBA00022475"/>
    </source>
</evidence>
<reference evidence="9 10" key="1">
    <citation type="submission" date="2019-06" db="EMBL/GenBank/DDBJ databases">
        <title>Genome sequence of Janthinobacterium lividum UCD_MED1.</title>
        <authorList>
            <person name="De Leon M.E."/>
            <person name="Jospin G."/>
        </authorList>
    </citation>
    <scope>NUCLEOTIDE SEQUENCE [LARGE SCALE GENOMIC DNA]</scope>
    <source>
        <strain evidence="9 10">UCD_MED1</strain>
    </source>
</reference>
<dbReference type="EMBL" id="VDGE01000001">
    <property type="protein sequence ID" value="TNC77807.1"/>
    <property type="molecule type" value="Genomic_DNA"/>
</dbReference>